<gene>
    <name evidence="7" type="ORF">CCO03_03440</name>
</gene>
<dbReference type="Gene3D" id="3.90.1150.10">
    <property type="entry name" value="Aspartate Aminotransferase, domain 1"/>
    <property type="match status" value="1"/>
</dbReference>
<evidence type="ECO:0000256" key="2">
    <source>
        <dbReference type="ARBA" id="ARBA00022898"/>
    </source>
</evidence>
<organism evidence="7 8">
    <name type="scientific">Comamonas serinivorans</name>
    <dbReference type="NCBI Taxonomy" id="1082851"/>
    <lineage>
        <taxon>Bacteria</taxon>
        <taxon>Pseudomonadati</taxon>
        <taxon>Pseudomonadota</taxon>
        <taxon>Betaproteobacteria</taxon>
        <taxon>Burkholderiales</taxon>
        <taxon>Comamonadaceae</taxon>
        <taxon>Comamonas</taxon>
    </lineage>
</organism>
<dbReference type="InterPro" id="IPR015424">
    <property type="entry name" value="PyrdxlP-dep_Trfase"/>
</dbReference>
<sequence>MGRTRTEQLAARFASRIRDHLLPAGTRLPSVRQCAQQQGVSPSTVVSAYDQLQAQGLIEARPHRGFFVREVVARRLQGEAHPAPVPFRAAPADAAPGPAEGVRDERSAAAAAMRNAPSAASLMRGMFNPISDKPQPAMGMLPSAWLQTDFLAAAVRKAATQLHEVTAFYGDARGDAQLREVLAMRLQATQVPAQAHQVITTAGATQALDIIARTLLRPGDSVMVESPGWSVEFARLQALGLRMLPVPRGPEGPDLAVMARYCEAHAGTPQAPRLFISVSVLHNPTGYCLSPASAHRLLQLAHAHDFYIAEDDTYQHLAPEHMLRLSALDGLQRCIYVSGFSKILAPGWRIGYLAAPERWLEPLLDTKLLASLTAPALLERALAHCIEHGQLRRHALRVQAQLDAARSRSVRLARQAGARFVAEPAGLFGWVDTGVDTERLAQVLLDDGYLLAAGALFDPERAPSTCMRINFASTQTPEFWRAYERARERV</sequence>
<evidence type="ECO:0000256" key="5">
    <source>
        <dbReference type="ARBA" id="ARBA00023163"/>
    </source>
</evidence>
<evidence type="ECO:0000256" key="4">
    <source>
        <dbReference type="ARBA" id="ARBA00023125"/>
    </source>
</evidence>
<keyword evidence="3" id="KW-0805">Transcription regulation</keyword>
<evidence type="ECO:0000259" key="6">
    <source>
        <dbReference type="PROSITE" id="PS50949"/>
    </source>
</evidence>
<dbReference type="PANTHER" id="PTHR46577:SF2">
    <property type="entry name" value="TRANSCRIPTIONAL REGULATORY PROTEIN"/>
    <property type="match status" value="1"/>
</dbReference>
<dbReference type="InterPro" id="IPR036388">
    <property type="entry name" value="WH-like_DNA-bd_sf"/>
</dbReference>
<dbReference type="SUPFAM" id="SSF53383">
    <property type="entry name" value="PLP-dependent transferases"/>
    <property type="match status" value="1"/>
</dbReference>
<name>A0A1Y0ESI4_9BURK</name>
<evidence type="ECO:0000313" key="8">
    <source>
        <dbReference type="Proteomes" id="UP000196138"/>
    </source>
</evidence>
<dbReference type="OrthoDB" id="9804020at2"/>
<keyword evidence="5" id="KW-0804">Transcription</keyword>
<dbReference type="KEGG" id="cser:CCO03_03440"/>
<dbReference type="Gene3D" id="3.40.640.10">
    <property type="entry name" value="Type I PLP-dependent aspartate aminotransferase-like (Major domain)"/>
    <property type="match status" value="1"/>
</dbReference>
<dbReference type="PROSITE" id="PS50949">
    <property type="entry name" value="HTH_GNTR"/>
    <property type="match status" value="1"/>
</dbReference>
<dbReference type="Proteomes" id="UP000196138">
    <property type="component" value="Chromosome"/>
</dbReference>
<feature type="domain" description="HTH gntR-type" evidence="6">
    <location>
        <begin position="3"/>
        <end position="71"/>
    </location>
</feature>
<evidence type="ECO:0000256" key="1">
    <source>
        <dbReference type="ARBA" id="ARBA00005384"/>
    </source>
</evidence>
<accession>A0A1Y0ESI4</accession>
<dbReference type="Pfam" id="PF00392">
    <property type="entry name" value="GntR"/>
    <property type="match status" value="1"/>
</dbReference>
<comment type="similarity">
    <text evidence="1">In the C-terminal section; belongs to the class-I pyridoxal-phosphate-dependent aminotransferase family.</text>
</comment>
<proteinExistence type="inferred from homology"/>
<dbReference type="InterPro" id="IPR036390">
    <property type="entry name" value="WH_DNA-bd_sf"/>
</dbReference>
<keyword evidence="4" id="KW-0238">DNA-binding</keyword>
<evidence type="ECO:0000256" key="3">
    <source>
        <dbReference type="ARBA" id="ARBA00023015"/>
    </source>
</evidence>
<dbReference type="InterPro" id="IPR015422">
    <property type="entry name" value="PyrdxlP-dep_Trfase_small"/>
</dbReference>
<evidence type="ECO:0000313" key="7">
    <source>
        <dbReference type="EMBL" id="ARU06627.1"/>
    </source>
</evidence>
<dbReference type="InterPro" id="IPR015421">
    <property type="entry name" value="PyrdxlP-dep_Trfase_major"/>
</dbReference>
<dbReference type="CDD" id="cd00609">
    <property type="entry name" value="AAT_like"/>
    <property type="match status" value="1"/>
</dbReference>
<dbReference type="InterPro" id="IPR004839">
    <property type="entry name" value="Aminotransferase_I/II_large"/>
</dbReference>
<dbReference type="InterPro" id="IPR000524">
    <property type="entry name" value="Tscrpt_reg_HTH_GntR"/>
</dbReference>
<dbReference type="SUPFAM" id="SSF46785">
    <property type="entry name" value="Winged helix' DNA-binding domain"/>
    <property type="match status" value="1"/>
</dbReference>
<dbReference type="GO" id="GO:0030170">
    <property type="term" value="F:pyridoxal phosphate binding"/>
    <property type="evidence" value="ECO:0007669"/>
    <property type="project" value="InterPro"/>
</dbReference>
<dbReference type="EMBL" id="CP021455">
    <property type="protein sequence ID" value="ARU06627.1"/>
    <property type="molecule type" value="Genomic_DNA"/>
</dbReference>
<keyword evidence="2" id="KW-0663">Pyridoxal phosphate</keyword>
<dbReference type="GO" id="GO:0003677">
    <property type="term" value="F:DNA binding"/>
    <property type="evidence" value="ECO:0007669"/>
    <property type="project" value="UniProtKB-KW"/>
</dbReference>
<keyword evidence="8" id="KW-1185">Reference proteome</keyword>
<dbReference type="GO" id="GO:0003700">
    <property type="term" value="F:DNA-binding transcription factor activity"/>
    <property type="evidence" value="ECO:0007669"/>
    <property type="project" value="InterPro"/>
</dbReference>
<reference evidence="7 8" key="1">
    <citation type="submission" date="2017-05" db="EMBL/GenBank/DDBJ databases">
        <authorList>
            <person name="Song R."/>
            <person name="Chenine A.L."/>
            <person name="Ruprecht R.M."/>
        </authorList>
    </citation>
    <scope>NUCLEOTIDE SEQUENCE [LARGE SCALE GENOMIC DNA]</scope>
    <source>
        <strain evidence="7 8">DSM 26136</strain>
    </source>
</reference>
<dbReference type="SMART" id="SM00345">
    <property type="entry name" value="HTH_GNTR"/>
    <property type="match status" value="1"/>
</dbReference>
<dbReference type="AlphaFoldDB" id="A0A1Y0ESI4"/>
<dbReference type="CDD" id="cd07377">
    <property type="entry name" value="WHTH_GntR"/>
    <property type="match status" value="1"/>
</dbReference>
<protein>
    <submittedName>
        <fullName evidence="7">GntR family transcriptional regulator</fullName>
    </submittedName>
</protein>
<dbReference type="Pfam" id="PF00155">
    <property type="entry name" value="Aminotran_1_2"/>
    <property type="match status" value="1"/>
</dbReference>
<dbReference type="InterPro" id="IPR051446">
    <property type="entry name" value="HTH_trans_reg/aminotransferase"/>
</dbReference>
<dbReference type="Gene3D" id="1.10.10.10">
    <property type="entry name" value="Winged helix-like DNA-binding domain superfamily/Winged helix DNA-binding domain"/>
    <property type="match status" value="1"/>
</dbReference>
<dbReference type="PANTHER" id="PTHR46577">
    <property type="entry name" value="HTH-TYPE TRANSCRIPTIONAL REGULATORY PROTEIN GABR"/>
    <property type="match status" value="1"/>
</dbReference>